<dbReference type="InterPro" id="IPR014757">
    <property type="entry name" value="Tscrpt_reg_IclR_C"/>
</dbReference>
<feature type="domain" description="IclR-ED" evidence="6">
    <location>
        <begin position="92"/>
        <end position="271"/>
    </location>
</feature>
<proteinExistence type="predicted"/>
<evidence type="ECO:0000256" key="2">
    <source>
        <dbReference type="ARBA" id="ARBA00023125"/>
    </source>
</evidence>
<dbReference type="InterPro" id="IPR050707">
    <property type="entry name" value="HTH_MetabolicPath_Reg"/>
</dbReference>
<keyword evidence="3" id="KW-0804">Transcription</keyword>
<feature type="compositionally biased region" description="Polar residues" evidence="4">
    <location>
        <begin position="1"/>
        <end position="14"/>
    </location>
</feature>
<dbReference type="InterPro" id="IPR005471">
    <property type="entry name" value="Tscrpt_reg_IclR_N"/>
</dbReference>
<dbReference type="SUPFAM" id="SSF55781">
    <property type="entry name" value="GAF domain-like"/>
    <property type="match status" value="1"/>
</dbReference>
<sequence>MSLSMSTRTLTQPADTRHEDDEDGGLHGSDRTVLGRIAVIMAAFSDGRQVLSLGDLRERTRLPKSTLHRLADQLCGVGWIERDPGGYRVGLRMFELGSLAVAGTRLQEAALPHLQALAARTGMAAQLGVLDQAEVVYLERVTSGPLRLPTRRGGRKPAHCTALGKALAAFDDESVQDVVSARMPRRTANTITEPLALHAELMRVREAGVAFDRGEVYEGLACVAAPIRGGDRVIAAVSVTGPVGRMRWAALAEAVSGTAEAIRNANLSAGGVAARQ</sequence>
<dbReference type="InterPro" id="IPR036390">
    <property type="entry name" value="WH_DNA-bd_sf"/>
</dbReference>
<dbReference type="EMBL" id="JBHEZZ010000019">
    <property type="protein sequence ID" value="MFC1405228.1"/>
    <property type="molecule type" value="Genomic_DNA"/>
</dbReference>
<dbReference type="InterPro" id="IPR029016">
    <property type="entry name" value="GAF-like_dom_sf"/>
</dbReference>
<evidence type="ECO:0000259" key="5">
    <source>
        <dbReference type="PROSITE" id="PS51077"/>
    </source>
</evidence>
<dbReference type="Gene3D" id="1.10.10.10">
    <property type="entry name" value="Winged helix-like DNA-binding domain superfamily/Winged helix DNA-binding domain"/>
    <property type="match status" value="1"/>
</dbReference>
<accession>A0ABV6UUS6</accession>
<gene>
    <name evidence="7" type="ORF">ACEZDJ_28490</name>
</gene>
<evidence type="ECO:0000256" key="4">
    <source>
        <dbReference type="SAM" id="MobiDB-lite"/>
    </source>
</evidence>
<evidence type="ECO:0000259" key="6">
    <source>
        <dbReference type="PROSITE" id="PS51078"/>
    </source>
</evidence>
<name>A0ABV6UUS6_9ACTN</name>
<dbReference type="PANTHER" id="PTHR30136">
    <property type="entry name" value="HELIX-TURN-HELIX TRANSCRIPTIONAL REGULATOR, ICLR FAMILY"/>
    <property type="match status" value="1"/>
</dbReference>
<dbReference type="PROSITE" id="PS51077">
    <property type="entry name" value="HTH_ICLR"/>
    <property type="match status" value="1"/>
</dbReference>
<comment type="caution">
    <text evidence="7">The sequence shown here is derived from an EMBL/GenBank/DDBJ whole genome shotgun (WGS) entry which is preliminary data.</text>
</comment>
<dbReference type="Proteomes" id="UP001592528">
    <property type="component" value="Unassembled WGS sequence"/>
</dbReference>
<organism evidence="7 8">
    <name type="scientific">Streptacidiphilus cavernicola</name>
    <dbReference type="NCBI Taxonomy" id="3342716"/>
    <lineage>
        <taxon>Bacteria</taxon>
        <taxon>Bacillati</taxon>
        <taxon>Actinomycetota</taxon>
        <taxon>Actinomycetes</taxon>
        <taxon>Kitasatosporales</taxon>
        <taxon>Streptomycetaceae</taxon>
        <taxon>Streptacidiphilus</taxon>
    </lineage>
</organism>
<dbReference type="SUPFAM" id="SSF46785">
    <property type="entry name" value="Winged helix' DNA-binding domain"/>
    <property type="match status" value="1"/>
</dbReference>
<evidence type="ECO:0000256" key="1">
    <source>
        <dbReference type="ARBA" id="ARBA00023015"/>
    </source>
</evidence>
<evidence type="ECO:0000313" key="8">
    <source>
        <dbReference type="Proteomes" id="UP001592528"/>
    </source>
</evidence>
<dbReference type="Pfam" id="PF09339">
    <property type="entry name" value="HTH_IclR"/>
    <property type="match status" value="1"/>
</dbReference>
<feature type="domain" description="HTH iclR-type" evidence="5">
    <location>
        <begin position="31"/>
        <end position="91"/>
    </location>
</feature>
<dbReference type="Pfam" id="PF01614">
    <property type="entry name" value="IclR_C"/>
    <property type="match status" value="1"/>
</dbReference>
<protein>
    <submittedName>
        <fullName evidence="7">IclR family transcriptional regulator</fullName>
    </submittedName>
</protein>
<dbReference type="PANTHER" id="PTHR30136:SF24">
    <property type="entry name" value="HTH-TYPE TRANSCRIPTIONAL REPRESSOR ALLR"/>
    <property type="match status" value="1"/>
</dbReference>
<dbReference type="PROSITE" id="PS51078">
    <property type="entry name" value="ICLR_ED"/>
    <property type="match status" value="1"/>
</dbReference>
<keyword evidence="8" id="KW-1185">Reference proteome</keyword>
<dbReference type="InterPro" id="IPR036388">
    <property type="entry name" value="WH-like_DNA-bd_sf"/>
</dbReference>
<feature type="region of interest" description="Disordered" evidence="4">
    <location>
        <begin position="1"/>
        <end position="29"/>
    </location>
</feature>
<evidence type="ECO:0000256" key="3">
    <source>
        <dbReference type="ARBA" id="ARBA00023163"/>
    </source>
</evidence>
<evidence type="ECO:0000313" key="7">
    <source>
        <dbReference type="EMBL" id="MFC1405228.1"/>
    </source>
</evidence>
<keyword evidence="1" id="KW-0805">Transcription regulation</keyword>
<reference evidence="7 8" key="1">
    <citation type="submission" date="2024-09" db="EMBL/GenBank/DDBJ databases">
        <authorList>
            <person name="Lee S.D."/>
        </authorList>
    </citation>
    <scope>NUCLEOTIDE SEQUENCE [LARGE SCALE GENOMIC DNA]</scope>
    <source>
        <strain evidence="7 8">N1-5</strain>
    </source>
</reference>
<feature type="compositionally biased region" description="Basic and acidic residues" evidence="4">
    <location>
        <begin position="15"/>
        <end position="29"/>
    </location>
</feature>
<dbReference type="Gene3D" id="3.30.450.40">
    <property type="match status" value="1"/>
</dbReference>
<keyword evidence="2" id="KW-0238">DNA-binding</keyword>
<dbReference type="SMART" id="SM00346">
    <property type="entry name" value="HTH_ICLR"/>
    <property type="match status" value="1"/>
</dbReference>